<feature type="signal peptide" evidence="1">
    <location>
        <begin position="1"/>
        <end position="19"/>
    </location>
</feature>
<feature type="chain" id="PRO_5009225770" evidence="1">
    <location>
        <begin position="20"/>
        <end position="149"/>
    </location>
</feature>
<dbReference type="Proteomes" id="UP000185809">
    <property type="component" value="Unassembled WGS sequence"/>
</dbReference>
<proteinExistence type="predicted"/>
<reference evidence="2 3" key="1">
    <citation type="journal article" date="2016" name="Nat. Commun.">
        <title>Thousands of microbial genomes shed light on interconnected biogeochemical processes in an aquifer system.</title>
        <authorList>
            <person name="Anantharaman K."/>
            <person name="Brown C.T."/>
            <person name="Hug L.A."/>
            <person name="Sharon I."/>
            <person name="Castelle C.J."/>
            <person name="Probst A.J."/>
            <person name="Thomas B.C."/>
            <person name="Singh A."/>
            <person name="Wilkins M.J."/>
            <person name="Karaoz U."/>
            <person name="Brodie E.L."/>
            <person name="Williams K.H."/>
            <person name="Hubbard S.S."/>
            <person name="Banfield J.F."/>
        </authorList>
    </citation>
    <scope>NUCLEOTIDE SEQUENCE [LARGE SCALE GENOMIC DNA]</scope>
</reference>
<keyword evidence="1" id="KW-0732">Signal</keyword>
<protein>
    <submittedName>
        <fullName evidence="2">Uncharacterized protein</fullName>
    </submittedName>
</protein>
<gene>
    <name evidence="2" type="ORF">A2995_01440</name>
</gene>
<evidence type="ECO:0000256" key="1">
    <source>
        <dbReference type="SAM" id="SignalP"/>
    </source>
</evidence>
<evidence type="ECO:0000313" key="2">
    <source>
        <dbReference type="EMBL" id="OGI87720.1"/>
    </source>
</evidence>
<accession>A0A1F6X0P8</accession>
<evidence type="ECO:0000313" key="3">
    <source>
        <dbReference type="Proteomes" id="UP000185809"/>
    </source>
</evidence>
<dbReference type="EMBL" id="MFUP01000009">
    <property type="protein sequence ID" value="OGI87720.1"/>
    <property type="molecule type" value="Genomic_DNA"/>
</dbReference>
<name>A0A1F6X0P8_9BACT</name>
<organism evidence="2 3">
    <name type="scientific">Candidatus Nomurabacteria bacterium RIFCSPLOWO2_01_FULL_33_24</name>
    <dbReference type="NCBI Taxonomy" id="1801765"/>
    <lineage>
        <taxon>Bacteria</taxon>
        <taxon>Candidatus Nomuraibacteriota</taxon>
    </lineage>
</organism>
<sequence length="149" mass="17410">MKNLIFLLFLFLSFFSSFSQIPTKLSTKDKVMKVFQKKFGNLTLVKQGKYFEVNIYQMENGNHLAIVRSSSQDLQIADDKARMIFMNFLVTNEESGLTKQTNIKGCFPDEKFYQENEKGYIMYQVYLLEEGKILLNDAPLDINLYLTKK</sequence>
<comment type="caution">
    <text evidence="2">The sequence shown here is derived from an EMBL/GenBank/DDBJ whole genome shotgun (WGS) entry which is preliminary data.</text>
</comment>
<dbReference type="AlphaFoldDB" id="A0A1F6X0P8"/>